<comment type="caution">
    <text evidence="1">The sequence shown here is derived from an EMBL/GenBank/DDBJ whole genome shotgun (WGS) entry which is preliminary data.</text>
</comment>
<accession>A0A099KD86</accession>
<dbReference type="AlphaFoldDB" id="A0A099KD86"/>
<evidence type="ECO:0000313" key="2">
    <source>
        <dbReference type="Proteomes" id="UP000029843"/>
    </source>
</evidence>
<sequence>MNQGDYKVDRASNDYPKFESQFNEFLSNPEHKLSEIKGVSVLPSDSHNLRIEALGKEIEIRLGLVLNGESNLGQVTAYLIKSRDDVFISEKPILALWLDVLGNVKTETPESAGFTSVKDANSLINFIYDTLNKLLESDECTPFKNG</sequence>
<evidence type="ECO:0000313" key="1">
    <source>
        <dbReference type="EMBL" id="KGJ87992.1"/>
    </source>
</evidence>
<reference evidence="1 2" key="1">
    <citation type="submission" date="2014-08" db="EMBL/GenBank/DDBJ databases">
        <title>Genomic and Phenotypic Diversity of Colwellia psychrerythraea strains from Disparate Marine Basins.</title>
        <authorList>
            <person name="Techtmann S.M."/>
            <person name="Stelling S.C."/>
            <person name="Utturkar S.M."/>
            <person name="Alshibli N."/>
            <person name="Harris A."/>
            <person name="Brown S.D."/>
            <person name="Hazen T.C."/>
        </authorList>
    </citation>
    <scope>NUCLEOTIDE SEQUENCE [LARGE SCALE GENOMIC DNA]</scope>
    <source>
        <strain evidence="1 2">ND2E</strain>
    </source>
</reference>
<dbReference type="RefSeq" id="WP_033095245.1">
    <property type="nucleotide sequence ID" value="NZ_JQED01000051.1"/>
</dbReference>
<protein>
    <submittedName>
        <fullName evidence="1">Uncharacterized protein</fullName>
    </submittedName>
</protein>
<dbReference type="PATRIC" id="fig|28229.4.peg.3621"/>
<dbReference type="EMBL" id="JQED01000051">
    <property type="protein sequence ID" value="KGJ87992.1"/>
    <property type="molecule type" value="Genomic_DNA"/>
</dbReference>
<organism evidence="1 2">
    <name type="scientific">Colwellia psychrerythraea</name>
    <name type="common">Vibrio psychroerythus</name>
    <dbReference type="NCBI Taxonomy" id="28229"/>
    <lineage>
        <taxon>Bacteria</taxon>
        <taxon>Pseudomonadati</taxon>
        <taxon>Pseudomonadota</taxon>
        <taxon>Gammaproteobacteria</taxon>
        <taxon>Alteromonadales</taxon>
        <taxon>Colwelliaceae</taxon>
        <taxon>Colwellia</taxon>
    </lineage>
</organism>
<dbReference type="Proteomes" id="UP000029843">
    <property type="component" value="Unassembled WGS sequence"/>
</dbReference>
<proteinExistence type="predicted"/>
<gene>
    <name evidence="1" type="ORF">ND2E_4266</name>
</gene>
<name>A0A099KD86_COLPS</name>